<keyword evidence="3" id="KW-0063">Aspartyl esterase</keyword>
<name>A0A1I6M7K6_9BACT</name>
<protein>
    <submittedName>
        <fullName evidence="7">Pectinesterase</fullName>
    </submittedName>
</protein>
<dbReference type="InterPro" id="IPR012334">
    <property type="entry name" value="Pectin_lyas_fold"/>
</dbReference>
<reference evidence="7 8" key="1">
    <citation type="submission" date="2016-10" db="EMBL/GenBank/DDBJ databases">
        <authorList>
            <person name="de Groot N.N."/>
        </authorList>
    </citation>
    <scope>NUCLEOTIDE SEQUENCE [LARGE SCALE GENOMIC DNA]</scope>
    <source>
        <strain evidence="7 8">DSM 21001</strain>
    </source>
</reference>
<dbReference type="EMBL" id="FOZL01000001">
    <property type="protein sequence ID" value="SFS11667.1"/>
    <property type="molecule type" value="Genomic_DNA"/>
</dbReference>
<sequence>MMLATLKNRSVLLLLALVAPALFAQKSDQIRTRLPSPTVTFTVGGEHNGFTPDYGSIHEAVEAAPASGAIILIRPGVYREVVHVDRPNIQLRGVDKDPTKVVIIYNNGAANTCGTFCSATMFVTGDDFYAENLTIANDWGKTGKPRTQAVALQITSDRAILRNVRLLGEQDTLMAGSKPCKGGPCQASRQLFQHCYVEGEVDFIFGNAKAAFEDCEIHSVPHPAGGYITAQSRQQGEDSAYVFDRCRLTADPGAGKVYLGRPWRDYATVIFLSTAMGPHIAPEGWSEWHKGETDRLKTATYAEFHSTGPGANPSAREPLSHQLTAEQAQPWQPAAFLAGDDRWDPSKIH</sequence>
<evidence type="ECO:0000256" key="3">
    <source>
        <dbReference type="ARBA" id="ARBA00023085"/>
    </source>
</evidence>
<feature type="region of interest" description="Disordered" evidence="4">
    <location>
        <begin position="305"/>
        <end position="325"/>
    </location>
</feature>
<keyword evidence="8" id="KW-1185">Reference proteome</keyword>
<evidence type="ECO:0000256" key="1">
    <source>
        <dbReference type="ARBA" id="ARBA00008891"/>
    </source>
</evidence>
<dbReference type="SUPFAM" id="SSF51126">
    <property type="entry name" value="Pectin lyase-like"/>
    <property type="match status" value="1"/>
</dbReference>
<evidence type="ECO:0000256" key="5">
    <source>
        <dbReference type="SAM" id="SignalP"/>
    </source>
</evidence>
<gene>
    <name evidence="7" type="ORF">SAMN05421771_2001</name>
</gene>
<dbReference type="STRING" id="474950.SAMN05421771_2001"/>
<accession>A0A1I6M7K6</accession>
<feature type="signal peptide" evidence="5">
    <location>
        <begin position="1"/>
        <end position="24"/>
    </location>
</feature>
<dbReference type="Gene3D" id="2.160.20.10">
    <property type="entry name" value="Single-stranded right-handed beta-helix, Pectin lyase-like"/>
    <property type="match status" value="1"/>
</dbReference>
<proteinExistence type="inferred from homology"/>
<dbReference type="GO" id="GO:0042545">
    <property type="term" value="P:cell wall modification"/>
    <property type="evidence" value="ECO:0007669"/>
    <property type="project" value="InterPro"/>
</dbReference>
<dbReference type="Pfam" id="PF01095">
    <property type="entry name" value="Pectinesterase"/>
    <property type="match status" value="1"/>
</dbReference>
<dbReference type="PANTHER" id="PTHR31321">
    <property type="entry name" value="ACYL-COA THIOESTER HYDROLASE YBHC-RELATED"/>
    <property type="match status" value="1"/>
</dbReference>
<evidence type="ECO:0000256" key="4">
    <source>
        <dbReference type="SAM" id="MobiDB-lite"/>
    </source>
</evidence>
<evidence type="ECO:0000313" key="7">
    <source>
        <dbReference type="EMBL" id="SFS11667.1"/>
    </source>
</evidence>
<dbReference type="InterPro" id="IPR000070">
    <property type="entry name" value="Pectinesterase_cat"/>
</dbReference>
<evidence type="ECO:0000313" key="8">
    <source>
        <dbReference type="Proteomes" id="UP000199024"/>
    </source>
</evidence>
<organism evidence="7 8">
    <name type="scientific">Granulicella pectinivorans</name>
    <dbReference type="NCBI Taxonomy" id="474950"/>
    <lineage>
        <taxon>Bacteria</taxon>
        <taxon>Pseudomonadati</taxon>
        <taxon>Acidobacteriota</taxon>
        <taxon>Terriglobia</taxon>
        <taxon>Terriglobales</taxon>
        <taxon>Acidobacteriaceae</taxon>
        <taxon>Granulicella</taxon>
    </lineage>
</organism>
<dbReference type="PANTHER" id="PTHR31321:SF57">
    <property type="entry name" value="PECTINESTERASE 53-RELATED"/>
    <property type="match status" value="1"/>
</dbReference>
<dbReference type="Proteomes" id="UP000199024">
    <property type="component" value="Unassembled WGS sequence"/>
</dbReference>
<dbReference type="InterPro" id="IPR011050">
    <property type="entry name" value="Pectin_lyase_fold/virulence"/>
</dbReference>
<keyword evidence="5" id="KW-0732">Signal</keyword>
<evidence type="ECO:0000259" key="6">
    <source>
        <dbReference type="Pfam" id="PF01095"/>
    </source>
</evidence>
<comment type="similarity">
    <text evidence="1">Belongs to the pectinesterase family.</text>
</comment>
<dbReference type="AlphaFoldDB" id="A0A1I6M7K6"/>
<dbReference type="GO" id="GO:0009279">
    <property type="term" value="C:cell outer membrane"/>
    <property type="evidence" value="ECO:0007669"/>
    <property type="project" value="TreeGrafter"/>
</dbReference>
<dbReference type="RefSeq" id="WP_217644095.1">
    <property type="nucleotide sequence ID" value="NZ_FOZL01000001.1"/>
</dbReference>
<feature type="domain" description="Pectinesterase catalytic" evidence="6">
    <location>
        <begin position="53"/>
        <end position="340"/>
    </location>
</feature>
<keyword evidence="2" id="KW-0378">Hydrolase</keyword>
<evidence type="ECO:0000256" key="2">
    <source>
        <dbReference type="ARBA" id="ARBA00022801"/>
    </source>
</evidence>
<feature type="chain" id="PRO_5011556168" evidence="5">
    <location>
        <begin position="25"/>
        <end position="349"/>
    </location>
</feature>
<dbReference type="GO" id="GO:0030599">
    <property type="term" value="F:pectinesterase activity"/>
    <property type="evidence" value="ECO:0007669"/>
    <property type="project" value="InterPro"/>
</dbReference>